<accession>A0A0K0DID1</accession>
<evidence type="ECO:0000256" key="1">
    <source>
        <dbReference type="ARBA" id="ARBA00000077"/>
    </source>
</evidence>
<dbReference type="SUPFAM" id="SSF53098">
    <property type="entry name" value="Ribonuclease H-like"/>
    <property type="match status" value="2"/>
</dbReference>
<keyword evidence="5" id="KW-0479">Metal-binding</keyword>
<feature type="domain" description="RNase H type-1" evidence="8">
    <location>
        <begin position="179"/>
        <end position="321"/>
    </location>
</feature>
<keyword evidence="7" id="KW-0378">Hydrolase</keyword>
<evidence type="ECO:0000259" key="8">
    <source>
        <dbReference type="PROSITE" id="PS50879"/>
    </source>
</evidence>
<dbReference type="GO" id="GO:0004523">
    <property type="term" value="F:RNA-DNA hybrid ribonuclease activity"/>
    <property type="evidence" value="ECO:0007669"/>
    <property type="project" value="UniProtKB-EC"/>
</dbReference>
<dbReference type="Gene3D" id="3.30.420.10">
    <property type="entry name" value="Ribonuclease H-like superfamily/Ribonuclease H"/>
    <property type="match status" value="2"/>
</dbReference>
<dbReference type="InterPro" id="IPR036397">
    <property type="entry name" value="RNaseH_sf"/>
</dbReference>
<evidence type="ECO:0000256" key="6">
    <source>
        <dbReference type="ARBA" id="ARBA00022759"/>
    </source>
</evidence>
<dbReference type="InterPro" id="IPR050092">
    <property type="entry name" value="RNase_H"/>
</dbReference>
<evidence type="ECO:0000256" key="7">
    <source>
        <dbReference type="ARBA" id="ARBA00022801"/>
    </source>
</evidence>
<evidence type="ECO:0000256" key="3">
    <source>
        <dbReference type="ARBA" id="ARBA00012180"/>
    </source>
</evidence>
<keyword evidence="9" id="KW-1185">Reference proteome</keyword>
<dbReference type="GO" id="GO:0003676">
    <property type="term" value="F:nucleic acid binding"/>
    <property type="evidence" value="ECO:0007669"/>
    <property type="project" value="InterPro"/>
</dbReference>
<dbReference type="PROSITE" id="PS50879">
    <property type="entry name" value="RNASE_H_1"/>
    <property type="match status" value="1"/>
</dbReference>
<dbReference type="GO" id="GO:0046872">
    <property type="term" value="F:metal ion binding"/>
    <property type="evidence" value="ECO:0007669"/>
    <property type="project" value="UniProtKB-KW"/>
</dbReference>
<reference evidence="9" key="1">
    <citation type="submission" date="2012-09" db="EMBL/GenBank/DDBJ databases">
        <authorList>
            <person name="Martin A.A."/>
        </authorList>
    </citation>
    <scope>NUCLEOTIDE SEQUENCE</scope>
</reference>
<dbReference type="Proteomes" id="UP000035642">
    <property type="component" value="Unassembled WGS sequence"/>
</dbReference>
<dbReference type="WBParaSite" id="ACAC_0001104401-mRNA-1">
    <property type="protein sequence ID" value="ACAC_0001104401-mRNA-1"/>
    <property type="gene ID" value="ACAC_0001104401"/>
</dbReference>
<evidence type="ECO:0000256" key="5">
    <source>
        <dbReference type="ARBA" id="ARBA00022723"/>
    </source>
</evidence>
<evidence type="ECO:0000313" key="9">
    <source>
        <dbReference type="Proteomes" id="UP000035642"/>
    </source>
</evidence>
<name>A0A0K0DID1_ANGCA</name>
<evidence type="ECO:0000313" key="10">
    <source>
        <dbReference type="WBParaSite" id="ACAC_0001104401-mRNA-1"/>
    </source>
</evidence>
<comment type="catalytic activity">
    <reaction evidence="1">
        <text>Endonucleolytic cleavage to 5'-phosphomonoester.</text>
        <dbReference type="EC" id="3.1.26.4"/>
    </reaction>
</comment>
<organism evidence="9 10">
    <name type="scientific">Angiostrongylus cantonensis</name>
    <name type="common">Rat lungworm</name>
    <dbReference type="NCBI Taxonomy" id="6313"/>
    <lineage>
        <taxon>Eukaryota</taxon>
        <taxon>Metazoa</taxon>
        <taxon>Ecdysozoa</taxon>
        <taxon>Nematoda</taxon>
        <taxon>Chromadorea</taxon>
        <taxon>Rhabditida</taxon>
        <taxon>Rhabditina</taxon>
        <taxon>Rhabditomorpha</taxon>
        <taxon>Strongyloidea</taxon>
        <taxon>Metastrongylidae</taxon>
        <taxon>Angiostrongylus</taxon>
    </lineage>
</organism>
<sequence>MSSLLAPVLLSRPLIFRLARLLIRPTATQSTESVQEVCTTGYSFMTPSGRVSKYGIFWGPDDPRNIICEVPGITHVAAMLMAMIDAVRMVSQCCFDRDFHSFYGPKMKNAQLLDELYKLSKDTDVIFRYRPAVQDKKPNYVIENILKGGNFKSSSSLSTNNFAVGDEMDTNGEMATTSSNDWPVVYTMAMCKSSKNGFNSASYVTVWSDKRCGQSSMHRLAMMPVTLFRAQLAAIEEALRQAVDNRLPRVVVVTDSQAFLLNWRKGWLKTAGSPVPNKFLYDRIKDLAQSGTKVRFRYEAPQADNSMWSEAIDKCFEAIDLPLVGKDRSEYKRDISEVVADGSLFDSSTAKVRIFKKDMNKPGGIIWEANGGDAEDISIVQGRIHHGLINILEKATSVGFKHIIVRTNSVRLILASENWLPIWHRNGWRNSLHKPIADADSWKKIWWLKKTVKVGLSVSYFMAFSEELH</sequence>
<dbReference type="STRING" id="6313.A0A0K0DID1"/>
<evidence type="ECO:0000256" key="4">
    <source>
        <dbReference type="ARBA" id="ARBA00022722"/>
    </source>
</evidence>
<dbReference type="EC" id="3.1.26.4" evidence="3"/>
<protein>
    <recommendedName>
        <fullName evidence="3">ribonuclease H</fullName>
        <ecNumber evidence="3">3.1.26.4</ecNumber>
    </recommendedName>
</protein>
<dbReference type="AlphaFoldDB" id="A0A0K0DID1"/>
<evidence type="ECO:0000256" key="2">
    <source>
        <dbReference type="ARBA" id="ARBA00005300"/>
    </source>
</evidence>
<keyword evidence="6" id="KW-0255">Endonuclease</keyword>
<dbReference type="PANTHER" id="PTHR10642">
    <property type="entry name" value="RIBONUCLEASE H1"/>
    <property type="match status" value="1"/>
</dbReference>
<comment type="similarity">
    <text evidence="2">Belongs to the RNase H family.</text>
</comment>
<dbReference type="InterPro" id="IPR002156">
    <property type="entry name" value="RNaseH_domain"/>
</dbReference>
<dbReference type="GO" id="GO:0043137">
    <property type="term" value="P:DNA replication, removal of RNA primer"/>
    <property type="evidence" value="ECO:0007669"/>
    <property type="project" value="TreeGrafter"/>
</dbReference>
<keyword evidence="4" id="KW-0540">Nuclease</keyword>
<dbReference type="PANTHER" id="PTHR10642:SF26">
    <property type="entry name" value="RIBONUCLEASE H1"/>
    <property type="match status" value="1"/>
</dbReference>
<proteinExistence type="inferred from homology"/>
<reference evidence="10" key="2">
    <citation type="submission" date="2017-02" db="UniProtKB">
        <authorList>
            <consortium name="WormBaseParasite"/>
        </authorList>
    </citation>
    <scope>IDENTIFICATION</scope>
</reference>
<dbReference type="InterPro" id="IPR012337">
    <property type="entry name" value="RNaseH-like_sf"/>
</dbReference>